<dbReference type="KEGG" id="ksn:43586267"/>
<evidence type="ECO:0000256" key="11">
    <source>
        <dbReference type="ARBA" id="ARBA00023136"/>
    </source>
</evidence>
<gene>
    <name evidence="15" type="ORF">CI109_106778</name>
</gene>
<evidence type="ECO:0000256" key="8">
    <source>
        <dbReference type="ARBA" id="ARBA00022824"/>
    </source>
</evidence>
<keyword evidence="16" id="KW-1185">Reference proteome</keyword>
<reference evidence="15" key="1">
    <citation type="submission" date="2017-08" db="EMBL/GenBank/DDBJ databases">
        <authorList>
            <person name="Cuomo C."/>
            <person name="Billmyre B."/>
            <person name="Heitman J."/>
        </authorList>
    </citation>
    <scope>NUCLEOTIDE SEQUENCE</scope>
    <source>
        <strain evidence="15">CBS 12478</strain>
    </source>
</reference>
<evidence type="ECO:0000256" key="12">
    <source>
        <dbReference type="ARBA" id="ARBA00047353"/>
    </source>
</evidence>
<evidence type="ECO:0000256" key="5">
    <source>
        <dbReference type="ARBA" id="ARBA00012596"/>
    </source>
</evidence>
<evidence type="ECO:0000256" key="13">
    <source>
        <dbReference type="SAM" id="MobiDB-lite"/>
    </source>
</evidence>
<evidence type="ECO:0000256" key="6">
    <source>
        <dbReference type="ARBA" id="ARBA00022679"/>
    </source>
</evidence>
<comment type="catalytic activity">
    <reaction evidence="12">
        <text>n isopentenyl diphosphate + (2E,6E)-farnesyl diphosphate = a di-trans,poly-cis-polyprenyl diphosphate + n diphosphate</text>
        <dbReference type="Rhea" id="RHEA:53008"/>
        <dbReference type="Rhea" id="RHEA-COMP:19494"/>
        <dbReference type="ChEBI" id="CHEBI:33019"/>
        <dbReference type="ChEBI" id="CHEBI:128769"/>
        <dbReference type="ChEBI" id="CHEBI:136960"/>
        <dbReference type="ChEBI" id="CHEBI:175763"/>
        <dbReference type="EC" id="2.5.1.87"/>
    </reaction>
</comment>
<sequence>MLPSPLIYLLRILALPLFFLFHLTFTISSLLLRTYQAFTTTNPTSETLIHEYDPLPSKSPFSDSDNQPRSLPPKHLALVLVPSRRTHPGGSVRLRREKDALVESVLRLVEWGGERGIKEISVWDGQGRIQSLLPRLVQDLSTYSSSTLPPSPPSSSPSTPSPRPTQDLPECELPLTPRSPPECNDKARDGNCDGRLTHDGVMSVEVHPRKQRSKGLTVHFLPPSSSSSLVTDLTKKYAASQLSLQEMTVSKVDHDLRQQLNFTHDPDLLIVHHLSPPSIFRSIIPRAAPELWGYPFWALRITEIYQHPTPIPLLHNLTPLIQSLRTSSLPFIRKLGYTISTPPPPSQSVFSKDEWDGAMTAWSNVEQRLGR</sequence>
<feature type="compositionally biased region" description="Pro residues" evidence="13">
    <location>
        <begin position="149"/>
        <end position="163"/>
    </location>
</feature>
<dbReference type="InterPro" id="IPR038887">
    <property type="entry name" value="Nus1/NgBR"/>
</dbReference>
<keyword evidence="10 14" id="KW-1133">Transmembrane helix</keyword>
<reference evidence="15" key="2">
    <citation type="submission" date="2024-01" db="EMBL/GenBank/DDBJ databases">
        <title>Comparative genomics of Cryptococcus and Kwoniella reveals pathogenesis evolution and contrasting modes of karyotype evolution via chromosome fusion or intercentromeric recombination.</title>
        <authorList>
            <person name="Coelho M.A."/>
            <person name="David-Palma M."/>
            <person name="Shea T."/>
            <person name="Bowers K."/>
            <person name="McGinley-Smith S."/>
            <person name="Mohammad A.W."/>
            <person name="Gnirke A."/>
            <person name="Yurkov A.M."/>
            <person name="Nowrousian M."/>
            <person name="Sun S."/>
            <person name="Cuomo C.A."/>
            <person name="Heitman J."/>
        </authorList>
    </citation>
    <scope>NUCLEOTIDE SEQUENCE</scope>
    <source>
        <strain evidence="15">CBS 12478</strain>
    </source>
</reference>
<keyword evidence="7 14" id="KW-0812">Transmembrane</keyword>
<dbReference type="EMBL" id="CP144063">
    <property type="protein sequence ID" value="WWD22287.1"/>
    <property type="molecule type" value="Genomic_DNA"/>
</dbReference>
<comment type="similarity">
    <text evidence="4">Belongs to the UPP synthase family.</text>
</comment>
<evidence type="ECO:0000313" key="15">
    <source>
        <dbReference type="EMBL" id="WWD22287.1"/>
    </source>
</evidence>
<evidence type="ECO:0000256" key="14">
    <source>
        <dbReference type="SAM" id="Phobius"/>
    </source>
</evidence>
<dbReference type="GO" id="GO:0005789">
    <property type="term" value="C:endoplasmic reticulum membrane"/>
    <property type="evidence" value="ECO:0007669"/>
    <property type="project" value="UniProtKB-SubCell"/>
</dbReference>
<dbReference type="GeneID" id="43586267"/>
<comment type="cofactor">
    <cofactor evidence="1">
        <name>Mg(2+)</name>
        <dbReference type="ChEBI" id="CHEBI:18420"/>
    </cofactor>
</comment>
<dbReference type="EC" id="2.5.1.87" evidence="5"/>
<dbReference type="SUPFAM" id="SSF64005">
    <property type="entry name" value="Undecaprenyl diphosphate synthase"/>
    <property type="match status" value="1"/>
</dbReference>
<evidence type="ECO:0000313" key="16">
    <source>
        <dbReference type="Proteomes" id="UP000322225"/>
    </source>
</evidence>
<evidence type="ECO:0000256" key="1">
    <source>
        <dbReference type="ARBA" id="ARBA00001946"/>
    </source>
</evidence>
<feature type="region of interest" description="Disordered" evidence="13">
    <location>
        <begin position="143"/>
        <end position="191"/>
    </location>
</feature>
<protein>
    <recommendedName>
        <fullName evidence="5">ditrans,polycis-polyprenyl diphosphate synthase [(2E,6E)-farnesyldiphosphate specific]</fullName>
        <ecNumber evidence="5">2.5.1.87</ecNumber>
    </recommendedName>
</protein>
<dbReference type="Proteomes" id="UP000322225">
    <property type="component" value="Chromosome 13"/>
</dbReference>
<organism evidence="15 16">
    <name type="scientific">Kwoniella shandongensis</name>
    <dbReference type="NCBI Taxonomy" id="1734106"/>
    <lineage>
        <taxon>Eukaryota</taxon>
        <taxon>Fungi</taxon>
        <taxon>Dikarya</taxon>
        <taxon>Basidiomycota</taxon>
        <taxon>Agaricomycotina</taxon>
        <taxon>Tremellomycetes</taxon>
        <taxon>Tremellales</taxon>
        <taxon>Cryptococcaceae</taxon>
        <taxon>Kwoniella</taxon>
    </lineage>
</organism>
<dbReference type="GO" id="GO:0045547">
    <property type="term" value="F:ditrans,polycis-polyprenyl diphosphate synthase [(2E,6E)-farnesyl diphosphate specific] activity"/>
    <property type="evidence" value="ECO:0007669"/>
    <property type="project" value="UniProtKB-EC"/>
</dbReference>
<keyword evidence="8" id="KW-0256">Endoplasmic reticulum</keyword>
<evidence type="ECO:0000256" key="10">
    <source>
        <dbReference type="ARBA" id="ARBA00022989"/>
    </source>
</evidence>
<evidence type="ECO:0000256" key="2">
    <source>
        <dbReference type="ARBA" id="ARBA00004586"/>
    </source>
</evidence>
<dbReference type="InterPro" id="IPR036424">
    <property type="entry name" value="UPP_synth-like_sf"/>
</dbReference>
<evidence type="ECO:0000256" key="4">
    <source>
        <dbReference type="ARBA" id="ARBA00005432"/>
    </source>
</evidence>
<dbReference type="GO" id="GO:1904423">
    <property type="term" value="C:dehydrodolichyl diphosphate synthase complex"/>
    <property type="evidence" value="ECO:0007669"/>
    <property type="project" value="InterPro"/>
</dbReference>
<dbReference type="AlphaFoldDB" id="A0A5M6C6N8"/>
<dbReference type="RefSeq" id="XP_031863714.1">
    <property type="nucleotide sequence ID" value="XM_032002157.1"/>
</dbReference>
<accession>A0A5M6C6N8</accession>
<dbReference type="PANTHER" id="PTHR21528">
    <property type="entry name" value="DEHYDRODOLICHYL DIPHOSPHATE SYNTHASE COMPLEX SUBUNIT NUS1"/>
    <property type="match status" value="1"/>
</dbReference>
<keyword evidence="9" id="KW-0460">Magnesium</keyword>
<comment type="subcellular location">
    <subcellularLocation>
        <location evidence="2">Endoplasmic reticulum membrane</location>
    </subcellularLocation>
</comment>
<dbReference type="OrthoDB" id="3057168at2759"/>
<proteinExistence type="inferred from homology"/>
<keyword evidence="6" id="KW-0808">Transferase</keyword>
<feature type="transmembrane region" description="Helical" evidence="14">
    <location>
        <begin position="6"/>
        <end position="32"/>
    </location>
</feature>
<keyword evidence="11 14" id="KW-0472">Membrane</keyword>
<name>A0A5M6C6N8_9TREE</name>
<evidence type="ECO:0000256" key="9">
    <source>
        <dbReference type="ARBA" id="ARBA00022842"/>
    </source>
</evidence>
<evidence type="ECO:0000256" key="7">
    <source>
        <dbReference type="ARBA" id="ARBA00022692"/>
    </source>
</evidence>
<dbReference type="PANTHER" id="PTHR21528:SF0">
    <property type="entry name" value="DEHYDRODOLICHYL DIPHOSPHATE SYNTHASE COMPLEX SUBUNIT NUS1"/>
    <property type="match status" value="1"/>
</dbReference>
<evidence type="ECO:0000256" key="3">
    <source>
        <dbReference type="ARBA" id="ARBA00004922"/>
    </source>
</evidence>
<comment type="pathway">
    <text evidence="3">Protein modification; protein glycosylation.</text>
</comment>